<dbReference type="InterPro" id="IPR038330">
    <property type="entry name" value="TspO/MBR-related_sf"/>
</dbReference>
<dbReference type="FunFam" id="1.20.1260.100:FF:000001">
    <property type="entry name" value="translocator protein 2"/>
    <property type="match status" value="1"/>
</dbReference>
<protein>
    <recommendedName>
        <fullName evidence="8">Benzodiazapine receptor</fullName>
    </recommendedName>
</protein>
<dbReference type="Gene3D" id="1.20.1260.100">
    <property type="entry name" value="TspO/MBR protein"/>
    <property type="match status" value="1"/>
</dbReference>
<reference evidence="6 7" key="1">
    <citation type="journal article" date="2012" name="Eukaryot. Cell">
        <title>Draft genome sequence of CBS 2479, the standard type strain of Trichosporon asahii.</title>
        <authorList>
            <person name="Yang R.Y."/>
            <person name="Li H.T."/>
            <person name="Zhu H."/>
            <person name="Zhou G.P."/>
            <person name="Wang M."/>
            <person name="Wang L."/>
        </authorList>
    </citation>
    <scope>NUCLEOTIDE SEQUENCE [LARGE SCALE GENOMIC DNA]</scope>
    <source>
        <strain evidence="7">ATCC 90039 / CBS 2479 / JCM 2466 / KCTC 7840 / NCYC 2677 / UAMH 7654</strain>
    </source>
</reference>
<evidence type="ECO:0000256" key="4">
    <source>
        <dbReference type="ARBA" id="ARBA00022989"/>
    </source>
</evidence>
<comment type="similarity">
    <text evidence="2">Belongs to the TspO/BZRP family.</text>
</comment>
<gene>
    <name evidence="6" type="ORF">A1Q1_01602</name>
</gene>
<evidence type="ECO:0000256" key="5">
    <source>
        <dbReference type="ARBA" id="ARBA00023136"/>
    </source>
</evidence>
<dbReference type="GeneID" id="25985116"/>
<dbReference type="OrthoDB" id="8841220at2759"/>
<dbReference type="Proteomes" id="UP000002748">
    <property type="component" value="Unassembled WGS sequence"/>
</dbReference>
<keyword evidence="5" id="KW-0472">Membrane</keyword>
<evidence type="ECO:0000313" key="7">
    <source>
        <dbReference type="Proteomes" id="UP000002748"/>
    </source>
</evidence>
<dbReference type="EMBL" id="ALBS01000174">
    <property type="protein sequence ID" value="EJT49302.1"/>
    <property type="molecule type" value="Genomic_DNA"/>
</dbReference>
<evidence type="ECO:0000313" key="6">
    <source>
        <dbReference type="EMBL" id="EJT49302.1"/>
    </source>
</evidence>
<comment type="caution">
    <text evidence="6">The sequence shown here is derived from an EMBL/GenBank/DDBJ whole genome shotgun (WGS) entry which is preliminary data.</text>
</comment>
<dbReference type="GO" id="GO:0005741">
    <property type="term" value="C:mitochondrial outer membrane"/>
    <property type="evidence" value="ECO:0007669"/>
    <property type="project" value="TreeGrafter"/>
</dbReference>
<dbReference type="PANTHER" id="PTHR10057:SF0">
    <property type="entry name" value="TRANSLOCATOR PROTEIN"/>
    <property type="match status" value="1"/>
</dbReference>
<accession>J6F280</accession>
<organism evidence="6 7">
    <name type="scientific">Trichosporon asahii var. asahii (strain ATCC 90039 / CBS 2479 / JCM 2466 / KCTC 7840 / NBRC 103889/ NCYC 2677 / UAMH 7654)</name>
    <name type="common">Yeast</name>
    <dbReference type="NCBI Taxonomy" id="1186058"/>
    <lineage>
        <taxon>Eukaryota</taxon>
        <taxon>Fungi</taxon>
        <taxon>Dikarya</taxon>
        <taxon>Basidiomycota</taxon>
        <taxon>Agaricomycotina</taxon>
        <taxon>Tremellomycetes</taxon>
        <taxon>Trichosporonales</taxon>
        <taxon>Trichosporonaceae</taxon>
        <taxon>Trichosporon</taxon>
    </lineage>
</organism>
<evidence type="ECO:0000256" key="1">
    <source>
        <dbReference type="ARBA" id="ARBA00004141"/>
    </source>
</evidence>
<dbReference type="KEGG" id="tasa:A1Q1_01602"/>
<proteinExistence type="inferred from homology"/>
<dbReference type="HOGENOM" id="CLU_091805_0_1_1"/>
<comment type="subcellular location">
    <subcellularLocation>
        <location evidence="1">Membrane</location>
        <topology evidence="1">Multi-pass membrane protein</topology>
    </subcellularLocation>
</comment>
<keyword evidence="4" id="KW-1133">Transmembrane helix</keyword>
<sequence length="176" mass="19284">MSTIPDWCFSVCRNPATAMGLPLALGFLSGYGSAEMRSKRTGQTLKSQTSCPTHPAMTWIWNAMYPLAGYAAYLTVKDFDAAITPLETNNALAAFKLYWVQLGLNLLWPPVFVGQGQSMVGLGIMTCLFGTVAAMTAKMNNLFTPVNTTWFLAPYLGFLGYNLYENFVAVKNSQHA</sequence>
<dbReference type="PANTHER" id="PTHR10057">
    <property type="entry name" value="PERIPHERAL-TYPE BENZODIAZEPINE RECEPTOR"/>
    <property type="match status" value="1"/>
</dbReference>
<dbReference type="AlphaFoldDB" id="J6F280"/>
<dbReference type="Pfam" id="PF03073">
    <property type="entry name" value="TspO_MBR"/>
    <property type="match status" value="1"/>
</dbReference>
<dbReference type="RefSeq" id="XP_014180116.1">
    <property type="nucleotide sequence ID" value="XM_014324641.1"/>
</dbReference>
<evidence type="ECO:0000256" key="2">
    <source>
        <dbReference type="ARBA" id="ARBA00007524"/>
    </source>
</evidence>
<dbReference type="CDD" id="cd15904">
    <property type="entry name" value="TSPO_MBR"/>
    <property type="match status" value="1"/>
</dbReference>
<evidence type="ECO:0008006" key="8">
    <source>
        <dbReference type="Google" id="ProtNLM"/>
    </source>
</evidence>
<keyword evidence="3" id="KW-0812">Transmembrane</keyword>
<evidence type="ECO:0000256" key="3">
    <source>
        <dbReference type="ARBA" id="ARBA00022692"/>
    </source>
</evidence>
<dbReference type="InterPro" id="IPR004307">
    <property type="entry name" value="TspO_MBR"/>
</dbReference>
<dbReference type="GO" id="GO:0033013">
    <property type="term" value="P:tetrapyrrole metabolic process"/>
    <property type="evidence" value="ECO:0007669"/>
    <property type="project" value="UniProtKB-ARBA"/>
</dbReference>
<name>J6F280_TRIAS</name>
<dbReference type="VEuPathDB" id="FungiDB:A1Q1_01602"/>